<dbReference type="GO" id="GO:0016020">
    <property type="term" value="C:membrane"/>
    <property type="evidence" value="ECO:0007669"/>
    <property type="project" value="UniProtKB-SubCell"/>
</dbReference>
<dbReference type="GO" id="GO:0004674">
    <property type="term" value="F:protein serine/threonine kinase activity"/>
    <property type="evidence" value="ECO:0007669"/>
    <property type="project" value="UniProtKB-KW"/>
</dbReference>
<keyword evidence="10" id="KW-0325">Glycoprotein</keyword>
<comment type="similarity">
    <text evidence="2">Belongs to the RLP family.</text>
</comment>
<gene>
    <name evidence="12" type="ORF">RchiOBHm_Chr5g0021991</name>
</gene>
<evidence type="ECO:0000256" key="11">
    <source>
        <dbReference type="SAM" id="Phobius"/>
    </source>
</evidence>
<dbReference type="Pfam" id="PF00560">
    <property type="entry name" value="LRR_1"/>
    <property type="match status" value="4"/>
</dbReference>
<keyword evidence="4 11" id="KW-0812">Transmembrane</keyword>
<dbReference type="Gene3D" id="3.80.10.10">
    <property type="entry name" value="Ribonuclease Inhibitor"/>
    <property type="match status" value="1"/>
</dbReference>
<accession>A0A2P6Q7Q0</accession>
<evidence type="ECO:0000256" key="3">
    <source>
        <dbReference type="ARBA" id="ARBA00022614"/>
    </source>
</evidence>
<evidence type="ECO:0000313" key="12">
    <source>
        <dbReference type="EMBL" id="PRQ30201.1"/>
    </source>
</evidence>
<dbReference type="OrthoDB" id="1719097at2759"/>
<evidence type="ECO:0000256" key="7">
    <source>
        <dbReference type="ARBA" id="ARBA00022989"/>
    </source>
</evidence>
<keyword evidence="3" id="KW-0433">Leucine-rich repeat</keyword>
<dbReference type="PANTHER" id="PTHR48063:SF90">
    <property type="entry name" value="OS11G0565920 PROTEIN"/>
    <property type="match status" value="1"/>
</dbReference>
<proteinExistence type="inferred from homology"/>
<dbReference type="InterPro" id="IPR001611">
    <property type="entry name" value="Leu-rich_rpt"/>
</dbReference>
<evidence type="ECO:0000256" key="9">
    <source>
        <dbReference type="ARBA" id="ARBA00023170"/>
    </source>
</evidence>
<name>A0A2P6Q7Q0_ROSCH</name>
<evidence type="ECO:0000313" key="13">
    <source>
        <dbReference type="Proteomes" id="UP000238479"/>
    </source>
</evidence>
<dbReference type="PANTHER" id="PTHR48063">
    <property type="entry name" value="LRR RECEPTOR-LIKE KINASE"/>
    <property type="match status" value="1"/>
</dbReference>
<comment type="caution">
    <text evidence="12">The sequence shown here is derived from an EMBL/GenBank/DDBJ whole genome shotgun (WGS) entry which is preliminary data.</text>
</comment>
<evidence type="ECO:0000256" key="10">
    <source>
        <dbReference type="ARBA" id="ARBA00023180"/>
    </source>
</evidence>
<evidence type="ECO:0000256" key="4">
    <source>
        <dbReference type="ARBA" id="ARBA00022692"/>
    </source>
</evidence>
<keyword evidence="7 11" id="KW-1133">Transmembrane helix</keyword>
<keyword evidence="12" id="KW-0418">Kinase</keyword>
<dbReference type="EMBL" id="PDCK01000043">
    <property type="protein sequence ID" value="PRQ30201.1"/>
    <property type="molecule type" value="Genomic_DNA"/>
</dbReference>
<evidence type="ECO:0000256" key="2">
    <source>
        <dbReference type="ARBA" id="ARBA00009592"/>
    </source>
</evidence>
<evidence type="ECO:0000256" key="8">
    <source>
        <dbReference type="ARBA" id="ARBA00023136"/>
    </source>
</evidence>
<keyword evidence="6" id="KW-0677">Repeat</keyword>
<keyword evidence="12" id="KW-0723">Serine/threonine-protein kinase</keyword>
<keyword evidence="9" id="KW-0675">Receptor</keyword>
<dbReference type="EC" id="2.7.11.1" evidence="12"/>
<dbReference type="Gramene" id="PRQ30201">
    <property type="protein sequence ID" value="PRQ30201"/>
    <property type="gene ID" value="RchiOBHm_Chr5g0021991"/>
</dbReference>
<dbReference type="AlphaFoldDB" id="A0A2P6Q7Q0"/>
<keyword evidence="12" id="KW-0808">Transferase</keyword>
<comment type="subcellular location">
    <subcellularLocation>
        <location evidence="1">Membrane</location>
        <topology evidence="1">Single-pass type I membrane protein</topology>
    </subcellularLocation>
</comment>
<dbReference type="InterPro" id="IPR032675">
    <property type="entry name" value="LRR_dom_sf"/>
</dbReference>
<dbReference type="STRING" id="74649.A0A2P6Q7Q0"/>
<sequence>MEYYGRRATLLTIIDFSSNSLAGEIPKEIGSLVQLGTLNLSMNQLSGNIPSNIGNLKLLESLDLCQNQLSGKIPQSIYSLTFLSHLNLSHNNLTGRIPLGNQLQTLDDSSIYKDNPLLCGHPLSKCPEEGDDVPHAEDNKDHADVSENKLGFYISVVLGFVIGFWGVCGTLILKKSWRYAYFQFFDNIKEKVILAIALKVARLQRTY</sequence>
<protein>
    <submittedName>
        <fullName evidence="12">Putative non-specific serine/threonine protein kinase</fullName>
        <ecNumber evidence="12">2.7.11.1</ecNumber>
    </submittedName>
</protein>
<keyword evidence="13" id="KW-1185">Reference proteome</keyword>
<dbReference type="SUPFAM" id="SSF52058">
    <property type="entry name" value="L domain-like"/>
    <property type="match status" value="1"/>
</dbReference>
<evidence type="ECO:0000256" key="1">
    <source>
        <dbReference type="ARBA" id="ARBA00004479"/>
    </source>
</evidence>
<feature type="transmembrane region" description="Helical" evidence="11">
    <location>
        <begin position="150"/>
        <end position="173"/>
    </location>
</feature>
<keyword evidence="5" id="KW-0732">Signal</keyword>
<reference evidence="12 13" key="1">
    <citation type="journal article" date="2018" name="Nat. Genet.">
        <title>The Rosa genome provides new insights in the design of modern roses.</title>
        <authorList>
            <person name="Bendahmane M."/>
        </authorList>
    </citation>
    <scope>NUCLEOTIDE SEQUENCE [LARGE SCALE GENOMIC DNA]</scope>
    <source>
        <strain evidence="13">cv. Old Blush</strain>
    </source>
</reference>
<evidence type="ECO:0000256" key="6">
    <source>
        <dbReference type="ARBA" id="ARBA00022737"/>
    </source>
</evidence>
<dbReference type="Proteomes" id="UP000238479">
    <property type="component" value="Chromosome 5"/>
</dbReference>
<organism evidence="12 13">
    <name type="scientific">Rosa chinensis</name>
    <name type="common">China rose</name>
    <dbReference type="NCBI Taxonomy" id="74649"/>
    <lineage>
        <taxon>Eukaryota</taxon>
        <taxon>Viridiplantae</taxon>
        <taxon>Streptophyta</taxon>
        <taxon>Embryophyta</taxon>
        <taxon>Tracheophyta</taxon>
        <taxon>Spermatophyta</taxon>
        <taxon>Magnoliopsida</taxon>
        <taxon>eudicotyledons</taxon>
        <taxon>Gunneridae</taxon>
        <taxon>Pentapetalae</taxon>
        <taxon>rosids</taxon>
        <taxon>fabids</taxon>
        <taxon>Rosales</taxon>
        <taxon>Rosaceae</taxon>
        <taxon>Rosoideae</taxon>
        <taxon>Rosoideae incertae sedis</taxon>
        <taxon>Rosa</taxon>
    </lineage>
</organism>
<dbReference type="InterPro" id="IPR046956">
    <property type="entry name" value="RLP23-like"/>
</dbReference>
<dbReference type="OMA" id="GAHEMAW"/>
<keyword evidence="8 11" id="KW-0472">Membrane</keyword>
<evidence type="ECO:0000256" key="5">
    <source>
        <dbReference type="ARBA" id="ARBA00022729"/>
    </source>
</evidence>
<dbReference type="FunFam" id="3.80.10.10:FF:000111">
    <property type="entry name" value="LRR receptor-like serine/threonine-protein kinase ERECTA"/>
    <property type="match status" value="1"/>
</dbReference>
<dbReference type="PRINTS" id="PR00019">
    <property type="entry name" value="LEURICHRPT"/>
</dbReference>